<organism evidence="2">
    <name type="scientific">Pararge aegeria</name>
    <name type="common">speckled wood butterfly</name>
    <dbReference type="NCBI Taxonomy" id="116150"/>
    <lineage>
        <taxon>Eukaryota</taxon>
        <taxon>Metazoa</taxon>
        <taxon>Ecdysozoa</taxon>
        <taxon>Arthropoda</taxon>
        <taxon>Hexapoda</taxon>
        <taxon>Insecta</taxon>
        <taxon>Pterygota</taxon>
        <taxon>Neoptera</taxon>
        <taxon>Endopterygota</taxon>
        <taxon>Lepidoptera</taxon>
        <taxon>Glossata</taxon>
        <taxon>Ditrysia</taxon>
        <taxon>Papilionoidea</taxon>
        <taxon>Nymphalidae</taxon>
        <taxon>Satyrinae</taxon>
        <taxon>Satyrini</taxon>
        <taxon>Parargina</taxon>
        <taxon>Pararge</taxon>
    </lineage>
</organism>
<proteinExistence type="predicted"/>
<reference evidence="2" key="2">
    <citation type="submission" date="2013-05" db="EMBL/GenBank/DDBJ databases">
        <authorList>
            <person name="Carter J.-M."/>
            <person name="Baker S.C."/>
            <person name="Pink R."/>
            <person name="Carter D.R.F."/>
            <person name="Collins A."/>
            <person name="Tomlin J."/>
            <person name="Gibbs M."/>
            <person name="Breuker C.J."/>
        </authorList>
    </citation>
    <scope>NUCLEOTIDE SEQUENCE</scope>
    <source>
        <tissue evidence="2">Ovary</tissue>
    </source>
</reference>
<name>S4P1Y5_9NEOP</name>
<feature type="non-terminal residue" evidence="2">
    <location>
        <position position="77"/>
    </location>
</feature>
<feature type="coiled-coil region" evidence="1">
    <location>
        <begin position="2"/>
        <end position="51"/>
    </location>
</feature>
<keyword evidence="1" id="KW-0175">Coiled coil</keyword>
<evidence type="ECO:0000256" key="1">
    <source>
        <dbReference type="SAM" id="Coils"/>
    </source>
</evidence>
<dbReference type="AlphaFoldDB" id="S4P1Y5"/>
<accession>S4P1Y5</accession>
<evidence type="ECO:0000313" key="2">
    <source>
        <dbReference type="EMBL" id="JAA82308.1"/>
    </source>
</evidence>
<protein>
    <submittedName>
        <fullName evidence="2">Sarcolemmal associated protein-2</fullName>
    </submittedName>
</protein>
<sequence length="77" mass="9053">IKNELEHSLKRLRNEAQDLLELSARLTNSKARQESKMLESNTVQIKELEEDLDYKQKPCENCKLQIKNMEESMSDCL</sequence>
<dbReference type="EMBL" id="GAIX01010252">
    <property type="protein sequence ID" value="JAA82308.1"/>
    <property type="molecule type" value="Transcribed_RNA"/>
</dbReference>
<feature type="non-terminal residue" evidence="2">
    <location>
        <position position="1"/>
    </location>
</feature>
<reference evidence="2" key="1">
    <citation type="journal article" date="2013" name="BMC Genomics">
        <title>Unscrambling butterfly oogenesis.</title>
        <authorList>
            <person name="Carter J.M."/>
            <person name="Baker S.C."/>
            <person name="Pink R."/>
            <person name="Carter D.R."/>
            <person name="Collins A."/>
            <person name="Tomlin J."/>
            <person name="Gibbs M."/>
            <person name="Breuker C.J."/>
        </authorList>
    </citation>
    <scope>NUCLEOTIDE SEQUENCE</scope>
    <source>
        <tissue evidence="2">Ovary</tissue>
    </source>
</reference>